<proteinExistence type="inferred from homology"/>
<dbReference type="GO" id="GO:0016746">
    <property type="term" value="F:acyltransferase activity"/>
    <property type="evidence" value="ECO:0007669"/>
    <property type="project" value="UniProtKB-KW"/>
</dbReference>
<keyword evidence="2" id="KW-0808">Transferase</keyword>
<dbReference type="SUPFAM" id="SSF53901">
    <property type="entry name" value="Thiolase-like"/>
    <property type="match status" value="2"/>
</dbReference>
<sequence>MSKLRNTPVIVGVGDIVNRSKSIEDAIEPLQLMISAIQNAIQDSGLQAARSAELQSQIDSVDVVQSWTWPCDYPTLIAERLALGGDGESRLHLHLSDHGGNQPAKLVDEAARRISLGEAKVAVVTGGEALASLTACVKAGQIPPQNWTAPNRDIREVFSPTTREIQTSLGAKHAIGNPIHIYPLYENSFRAHRNQSIKDNHAESAKLYAEFAQVAERNPISWNFGSKAETEQSIATVEKRNRMICLPYPLLMNAFNTVNCAAACILTSTENARRLGIPSEKWIYPLGGGGTSDSGEFWKRPSFWWSPSISRSLDAALDVSALRPEDIDIYDFYSCFPIVPKLACHHLGIPILNSDKPLTLLGGLTSFGGAGNNYSLHAITEMTRQLRAGKGKNGLVLANGGWITYEHVICLSRSPRSDGLPYPDEDPLPGSVTDVQIPRIAEQAEGAAIVEVSFPLAASPESEDPVPSARVGTSH</sequence>
<dbReference type="GeneID" id="54362457"/>
<reference evidence="5" key="1">
    <citation type="submission" date="2020-01" db="EMBL/GenBank/DDBJ databases">
        <authorList>
            <consortium name="DOE Joint Genome Institute"/>
            <person name="Haridas S."/>
            <person name="Albert R."/>
            <person name="Binder M."/>
            <person name="Bloem J."/>
            <person name="Labutti K."/>
            <person name="Salamov A."/>
            <person name="Andreopoulos B."/>
            <person name="Baker S.E."/>
            <person name="Barry K."/>
            <person name="Bills G."/>
            <person name="Bluhm B.H."/>
            <person name="Cannon C."/>
            <person name="Castanera R."/>
            <person name="Culley D.E."/>
            <person name="Daum C."/>
            <person name="Ezra D."/>
            <person name="Gonzalez J.B."/>
            <person name="Henrissat B."/>
            <person name="Kuo A."/>
            <person name="Liang C."/>
            <person name="Lipzen A."/>
            <person name="Lutzoni F."/>
            <person name="Magnuson J."/>
            <person name="Mondo S."/>
            <person name="Nolan M."/>
            <person name="Ohm R."/>
            <person name="Pangilinan J."/>
            <person name="Park H.-J."/>
            <person name="Ramirez L."/>
            <person name="Alfaro M."/>
            <person name="Sun H."/>
            <person name="Tritt A."/>
            <person name="Yoshinaga Y."/>
            <person name="Zwiers L.-H."/>
            <person name="Turgeon B.G."/>
            <person name="Goodwin S.B."/>
            <person name="Spatafora J.W."/>
            <person name="Crous P.W."/>
            <person name="Grigoriev I.V."/>
        </authorList>
    </citation>
    <scope>NUCLEOTIDE SEQUENCE</scope>
    <source>
        <strain evidence="5">CBS 342.82</strain>
    </source>
</reference>
<keyword evidence="4" id="KW-1185">Reference proteome</keyword>
<evidence type="ECO:0000313" key="5">
    <source>
        <dbReference type="RefSeq" id="XP_033460513.1"/>
    </source>
</evidence>
<dbReference type="AlphaFoldDB" id="A0A6J3M9J0"/>
<gene>
    <name evidence="5" type="ORF">K489DRAFT_379466</name>
</gene>
<evidence type="ECO:0000256" key="1">
    <source>
        <dbReference type="ARBA" id="ARBA00010982"/>
    </source>
</evidence>
<name>A0A6J3M9J0_9PEZI</name>
<dbReference type="PANTHER" id="PTHR18919">
    <property type="entry name" value="ACETYL-COA C-ACYLTRANSFERASE"/>
    <property type="match status" value="1"/>
</dbReference>
<dbReference type="PANTHER" id="PTHR18919:SF139">
    <property type="entry name" value="THIOLASE-LIKE PROTEIN TYPE 1 ADDITIONAL C-TERMINAL DOMAIN-CONTAINING PROTEIN"/>
    <property type="match status" value="1"/>
</dbReference>
<dbReference type="RefSeq" id="XP_033460513.1">
    <property type="nucleotide sequence ID" value="XM_033604657.1"/>
</dbReference>
<dbReference type="OrthoDB" id="435240at2759"/>
<comment type="similarity">
    <text evidence="1">Belongs to the thiolase-like superfamily. Thiolase family.</text>
</comment>
<evidence type="ECO:0000313" key="4">
    <source>
        <dbReference type="Proteomes" id="UP000504637"/>
    </source>
</evidence>
<dbReference type="Gene3D" id="3.40.47.10">
    <property type="match status" value="1"/>
</dbReference>
<organism evidence="5">
    <name type="scientific">Dissoconium aciculare CBS 342.82</name>
    <dbReference type="NCBI Taxonomy" id="1314786"/>
    <lineage>
        <taxon>Eukaryota</taxon>
        <taxon>Fungi</taxon>
        <taxon>Dikarya</taxon>
        <taxon>Ascomycota</taxon>
        <taxon>Pezizomycotina</taxon>
        <taxon>Dothideomycetes</taxon>
        <taxon>Dothideomycetidae</taxon>
        <taxon>Mycosphaerellales</taxon>
        <taxon>Dissoconiaceae</taxon>
        <taxon>Dissoconium</taxon>
    </lineage>
</organism>
<dbReference type="InterPro" id="IPR016039">
    <property type="entry name" value="Thiolase-like"/>
</dbReference>
<reference evidence="5" key="3">
    <citation type="submission" date="2025-08" db="UniProtKB">
        <authorList>
            <consortium name="RefSeq"/>
        </authorList>
    </citation>
    <scope>IDENTIFICATION</scope>
    <source>
        <strain evidence="5">CBS 342.82</strain>
    </source>
</reference>
<keyword evidence="3" id="KW-0012">Acyltransferase</keyword>
<evidence type="ECO:0000256" key="3">
    <source>
        <dbReference type="ARBA" id="ARBA00023315"/>
    </source>
</evidence>
<accession>A0A6J3M9J0</accession>
<evidence type="ECO:0008006" key="6">
    <source>
        <dbReference type="Google" id="ProtNLM"/>
    </source>
</evidence>
<dbReference type="Proteomes" id="UP000504637">
    <property type="component" value="Unplaced"/>
</dbReference>
<reference evidence="5" key="2">
    <citation type="submission" date="2020-04" db="EMBL/GenBank/DDBJ databases">
        <authorList>
            <consortium name="NCBI Genome Project"/>
        </authorList>
    </citation>
    <scope>NUCLEOTIDE SEQUENCE</scope>
    <source>
        <strain evidence="5">CBS 342.82</strain>
    </source>
</reference>
<protein>
    <recommendedName>
        <fullName evidence="6">Thiolase-like protein type 1 additional C-terminal domain-containing protein</fullName>
    </recommendedName>
</protein>
<evidence type="ECO:0000256" key="2">
    <source>
        <dbReference type="ARBA" id="ARBA00022679"/>
    </source>
</evidence>